<evidence type="ECO:0000256" key="2">
    <source>
        <dbReference type="SAM" id="MobiDB-lite"/>
    </source>
</evidence>
<dbReference type="GO" id="GO:0036064">
    <property type="term" value="C:ciliary basal body"/>
    <property type="evidence" value="ECO:0007669"/>
    <property type="project" value="TreeGrafter"/>
</dbReference>
<organism evidence="3 4">
    <name type="scientific">Rhamnusium bicolor</name>
    <dbReference type="NCBI Taxonomy" id="1586634"/>
    <lineage>
        <taxon>Eukaryota</taxon>
        <taxon>Metazoa</taxon>
        <taxon>Ecdysozoa</taxon>
        <taxon>Arthropoda</taxon>
        <taxon>Hexapoda</taxon>
        <taxon>Insecta</taxon>
        <taxon>Pterygota</taxon>
        <taxon>Neoptera</taxon>
        <taxon>Endopterygota</taxon>
        <taxon>Coleoptera</taxon>
        <taxon>Polyphaga</taxon>
        <taxon>Cucujiformia</taxon>
        <taxon>Chrysomeloidea</taxon>
        <taxon>Cerambycidae</taxon>
        <taxon>Lepturinae</taxon>
        <taxon>Rhagiini</taxon>
        <taxon>Rhamnusium</taxon>
    </lineage>
</organism>
<comment type="caution">
    <text evidence="3">The sequence shown here is derived from an EMBL/GenBank/DDBJ whole genome shotgun (WGS) entry which is preliminary data.</text>
</comment>
<dbReference type="GO" id="GO:1905515">
    <property type="term" value="P:non-motile cilium assembly"/>
    <property type="evidence" value="ECO:0007669"/>
    <property type="project" value="TreeGrafter"/>
</dbReference>
<dbReference type="GO" id="GO:0034454">
    <property type="term" value="P:microtubule anchoring at centrosome"/>
    <property type="evidence" value="ECO:0007669"/>
    <property type="project" value="InterPro"/>
</dbReference>
<feature type="coiled-coil region" evidence="1">
    <location>
        <begin position="119"/>
        <end position="149"/>
    </location>
</feature>
<keyword evidence="4" id="KW-1185">Reference proteome</keyword>
<sequence length="414" mass="47133">MDTTLEEPTLQPVQNGTINFNQNTSNTMTPYTSSSTSRRNSSGSTLKCDNVTKYPDKKQIEDKLHQIREYLKITNSLMTSMKNTDDQLENGVDSLSEHSASSFRKVDLDVNIDNPKQEMDALRDQQMALMRLQQKAENKLKDARQIQGKLLMAQYGNDVNSIMSNRKDNKNYSEHDYDVAIKELEERANRLRTPQASNQKRENILAKVESLHNQIVSMHNANDEREQLIETLDNRDAELRSQHAELQNKLMELQNKKLQVDQLVTQLQSFGTDDEEDVGGQVRKIVTMKDQLRKLQDMLEIVKTTENIMQNTNASAEAQAAACDICLTAESFLEKDIQKPKLQSHVQNESNVLRYDNDTSSLINESQPKDINKKTRDRSGKGVQLRMTSISEKLALQAELEAKKKRTGGNNGKT</sequence>
<feature type="compositionally biased region" description="Low complexity" evidence="2">
    <location>
        <begin position="23"/>
        <end position="45"/>
    </location>
</feature>
<dbReference type="InterPro" id="IPR024138">
    <property type="entry name" value="Pericentriolar_Pcm1"/>
</dbReference>
<feature type="compositionally biased region" description="Polar residues" evidence="2">
    <location>
        <begin position="11"/>
        <end position="22"/>
    </location>
</feature>
<reference evidence="3" key="1">
    <citation type="journal article" date="2023" name="Insect Mol. Biol.">
        <title>Genome sequencing provides insights into the evolution of gene families encoding plant cell wall-degrading enzymes in longhorned beetles.</title>
        <authorList>
            <person name="Shin N.R."/>
            <person name="Okamura Y."/>
            <person name="Kirsch R."/>
            <person name="Pauchet Y."/>
        </authorList>
    </citation>
    <scope>NUCLEOTIDE SEQUENCE</scope>
    <source>
        <strain evidence="3">RBIC_L_NR</strain>
    </source>
</reference>
<keyword evidence="1" id="KW-0175">Coiled coil</keyword>
<dbReference type="GO" id="GO:0071539">
    <property type="term" value="P:protein localization to centrosome"/>
    <property type="evidence" value="ECO:0007669"/>
    <property type="project" value="InterPro"/>
</dbReference>
<feature type="compositionally biased region" description="Basic and acidic residues" evidence="2">
    <location>
        <begin position="367"/>
        <end position="380"/>
    </location>
</feature>
<accession>A0AAV8WNP5</accession>
<protein>
    <submittedName>
        <fullName evidence="3">Uncharacterized protein</fullName>
    </submittedName>
</protein>
<feature type="coiled-coil region" evidence="1">
    <location>
        <begin position="218"/>
        <end position="266"/>
    </location>
</feature>
<evidence type="ECO:0000256" key="1">
    <source>
        <dbReference type="SAM" id="Coils"/>
    </source>
</evidence>
<dbReference type="EMBL" id="JANEYF010005383">
    <property type="protein sequence ID" value="KAJ8928405.1"/>
    <property type="molecule type" value="Genomic_DNA"/>
</dbReference>
<evidence type="ECO:0000313" key="4">
    <source>
        <dbReference type="Proteomes" id="UP001162156"/>
    </source>
</evidence>
<feature type="region of interest" description="Disordered" evidence="2">
    <location>
        <begin position="357"/>
        <end position="383"/>
    </location>
</feature>
<dbReference type="AlphaFoldDB" id="A0AAV8WNP5"/>
<dbReference type="GO" id="GO:0034451">
    <property type="term" value="C:centriolar satellite"/>
    <property type="evidence" value="ECO:0007669"/>
    <property type="project" value="TreeGrafter"/>
</dbReference>
<dbReference type="PANTHER" id="PTHR14164">
    <property type="entry name" value="PERICENTRIOLAR MATERIAL 1-RELATED"/>
    <property type="match status" value="1"/>
</dbReference>
<dbReference type="Proteomes" id="UP001162156">
    <property type="component" value="Unassembled WGS sequence"/>
</dbReference>
<feature type="region of interest" description="Disordered" evidence="2">
    <location>
        <begin position="1"/>
        <end position="47"/>
    </location>
</feature>
<evidence type="ECO:0000313" key="3">
    <source>
        <dbReference type="EMBL" id="KAJ8928405.1"/>
    </source>
</evidence>
<dbReference type="PANTHER" id="PTHR14164:SF12">
    <property type="entry name" value="PERICENTRIOLAR MATERIAL 1 PROTEIN"/>
    <property type="match status" value="1"/>
</dbReference>
<gene>
    <name evidence="3" type="ORF">NQ314_019040</name>
</gene>
<proteinExistence type="predicted"/>
<name>A0AAV8WNP5_9CUCU</name>